<sequence length="464" mass="51060">MGSTGHDESLPEATDPALVLALPTAQERRKVWELTHTMWGNALVLDDYLKREEYLTTVPLAMESGITHWILTDSRRPANDRPILSSCETLRKHAMSAEASTTATVVDGIAHGIASVFTDPAYRGKGYAGRMLEELGHRLERWQVTSPAHEEVGANRMASKTDSEGNGKDGAPKTLFSVLYSDIGKNFYASKGWPAFPSTHLSFPPLALPLSDTEDGAASYTSKAVHSEDGSFTVTPLGYHELTELCPIDVQLLRARLIRRATRRAVLGGGSGRPSLAGPSVTLVPDLNTMLWHLMREDYMTKHIFSKTPTVRGALCTLNNAPQPGGSGVIVEKQRSIWVIWTRGYYSGLKTLNGEGNTLYILHVVLEDLDDDFPADPGEVPISQQHVDGFAAIVRMAQGEAAAWRCGEVQLWNPTPAQRILAERSGIAYKEVLRDKDSIPSLRWHGKGLSEDVDWVANEKFGWY</sequence>
<dbReference type="SUPFAM" id="SSF55729">
    <property type="entry name" value="Acyl-CoA N-acyltransferases (Nat)"/>
    <property type="match status" value="1"/>
</dbReference>
<accession>A0A0C2INI7</accession>
<feature type="region of interest" description="Disordered" evidence="1">
    <location>
        <begin position="146"/>
        <end position="168"/>
    </location>
</feature>
<reference evidence="3 4" key="1">
    <citation type="journal article" date="2014" name="BMC Genomics">
        <title>Comparative genomics of the major fungal agents of human and animal Sporotrichosis: Sporothrix schenckii and Sporothrix brasiliensis.</title>
        <authorList>
            <person name="Teixeira M.M."/>
            <person name="de Almeida L.G."/>
            <person name="Kubitschek-Barreira P."/>
            <person name="Alves F.L."/>
            <person name="Kioshima E.S."/>
            <person name="Abadio A.K."/>
            <person name="Fernandes L."/>
            <person name="Derengowski L.S."/>
            <person name="Ferreira K.S."/>
            <person name="Souza R.C."/>
            <person name="Ruiz J.C."/>
            <person name="de Andrade N.C."/>
            <person name="Paes H.C."/>
            <person name="Nicola A.M."/>
            <person name="Albuquerque P."/>
            <person name="Gerber A.L."/>
            <person name="Martins V.P."/>
            <person name="Peconick L.D."/>
            <person name="Neto A.V."/>
            <person name="Chaucanez C.B."/>
            <person name="Silva P.A."/>
            <person name="Cunha O.L."/>
            <person name="de Oliveira F.F."/>
            <person name="dos Santos T.C."/>
            <person name="Barros A.L."/>
            <person name="Soares M.A."/>
            <person name="de Oliveira L.M."/>
            <person name="Marini M.M."/>
            <person name="Villalobos-Duno H."/>
            <person name="Cunha M.M."/>
            <person name="de Hoog S."/>
            <person name="da Silveira J.F."/>
            <person name="Henrissat B."/>
            <person name="Nino-Vega G.A."/>
            <person name="Cisalpino P.S."/>
            <person name="Mora-Montes H.M."/>
            <person name="Almeida S.R."/>
            <person name="Stajich J.E."/>
            <person name="Lopes-Bezerra L.M."/>
            <person name="Vasconcelos A.T."/>
            <person name="Felipe M.S."/>
        </authorList>
    </citation>
    <scope>NUCLEOTIDE SEQUENCE [LARGE SCALE GENOMIC DNA]</scope>
    <source>
        <strain evidence="3 4">5110</strain>
    </source>
</reference>
<dbReference type="Gene3D" id="3.40.630.30">
    <property type="match status" value="1"/>
</dbReference>
<dbReference type="PANTHER" id="PTHR34815">
    <property type="entry name" value="LYSINE ACETYLTRANSFERASE"/>
    <property type="match status" value="1"/>
</dbReference>
<dbReference type="Proteomes" id="UP000031575">
    <property type="component" value="Unassembled WGS sequence"/>
</dbReference>
<dbReference type="HOGENOM" id="CLU_038171_1_0_1"/>
<keyword evidence="4" id="KW-1185">Reference proteome</keyword>
<evidence type="ECO:0000256" key="1">
    <source>
        <dbReference type="SAM" id="MobiDB-lite"/>
    </source>
</evidence>
<dbReference type="RefSeq" id="XP_040614602.1">
    <property type="nucleotide sequence ID" value="XM_040766690.1"/>
</dbReference>
<dbReference type="GeneID" id="63681611"/>
<gene>
    <name evidence="3" type="ORF">SPBR_08452</name>
</gene>
<evidence type="ECO:0000259" key="2">
    <source>
        <dbReference type="Pfam" id="PF22998"/>
    </source>
</evidence>
<feature type="domain" description="LYC1 C-terminal" evidence="2">
    <location>
        <begin position="227"/>
        <end position="463"/>
    </location>
</feature>
<dbReference type="InterPro" id="IPR053013">
    <property type="entry name" value="LAT"/>
</dbReference>
<dbReference type="AlphaFoldDB" id="A0A0C2INI7"/>
<dbReference type="InterPro" id="IPR055100">
    <property type="entry name" value="GNAT_LYC1-like"/>
</dbReference>
<protein>
    <recommendedName>
        <fullName evidence="2">LYC1 C-terminal domain-containing protein</fullName>
    </recommendedName>
</protein>
<dbReference type="OrthoDB" id="2020070at2759"/>
<dbReference type="PANTHER" id="PTHR34815:SF4">
    <property type="entry name" value="N-ACETYLTRANSFERASE DOMAIN-CONTAINING PROTEIN"/>
    <property type="match status" value="1"/>
</dbReference>
<dbReference type="VEuPathDB" id="FungiDB:SPBR_08452"/>
<dbReference type="EMBL" id="AWTV01000011">
    <property type="protein sequence ID" value="KIH86592.1"/>
    <property type="molecule type" value="Genomic_DNA"/>
</dbReference>
<dbReference type="CDD" id="cd04301">
    <property type="entry name" value="NAT_SF"/>
    <property type="match status" value="1"/>
</dbReference>
<name>A0A0C2INI7_9PEZI</name>
<dbReference type="Pfam" id="PF22998">
    <property type="entry name" value="GNAT_LYC1-like"/>
    <property type="match status" value="1"/>
</dbReference>
<comment type="caution">
    <text evidence="3">The sequence shown here is derived from an EMBL/GenBank/DDBJ whole genome shotgun (WGS) entry which is preliminary data.</text>
</comment>
<evidence type="ECO:0000313" key="3">
    <source>
        <dbReference type="EMBL" id="KIH86592.1"/>
    </source>
</evidence>
<organism evidence="3 4">
    <name type="scientific">Sporothrix brasiliensis 5110</name>
    <dbReference type="NCBI Taxonomy" id="1398154"/>
    <lineage>
        <taxon>Eukaryota</taxon>
        <taxon>Fungi</taxon>
        <taxon>Dikarya</taxon>
        <taxon>Ascomycota</taxon>
        <taxon>Pezizomycotina</taxon>
        <taxon>Sordariomycetes</taxon>
        <taxon>Sordariomycetidae</taxon>
        <taxon>Ophiostomatales</taxon>
        <taxon>Ophiostomataceae</taxon>
        <taxon>Sporothrix</taxon>
    </lineage>
</organism>
<dbReference type="InterPro" id="IPR016181">
    <property type="entry name" value="Acyl_CoA_acyltransferase"/>
</dbReference>
<evidence type="ECO:0000313" key="4">
    <source>
        <dbReference type="Proteomes" id="UP000031575"/>
    </source>
</evidence>
<proteinExistence type="predicted"/>
<feature type="compositionally biased region" description="Basic and acidic residues" evidence="1">
    <location>
        <begin position="148"/>
        <end position="168"/>
    </location>
</feature>